<keyword evidence="6" id="KW-1185">Reference proteome</keyword>
<feature type="domain" description="Quercetin 2,3-dioxygenase C-terminal cupin" evidence="4">
    <location>
        <begin position="162"/>
        <end position="238"/>
    </location>
</feature>
<proteinExistence type="inferred from homology"/>
<evidence type="ECO:0000313" key="5">
    <source>
        <dbReference type="EMBL" id="KOR82096.1"/>
    </source>
</evidence>
<dbReference type="OrthoDB" id="321327at2"/>
<comment type="caution">
    <text evidence="5">The sequence shown here is derived from an EMBL/GenBank/DDBJ whole genome shotgun (WGS) entry which is preliminary data.</text>
</comment>
<organism evidence="5 6">
    <name type="scientific">Paenibacillus solani</name>
    <dbReference type="NCBI Taxonomy" id="1705565"/>
    <lineage>
        <taxon>Bacteria</taxon>
        <taxon>Bacillati</taxon>
        <taxon>Bacillota</taxon>
        <taxon>Bacilli</taxon>
        <taxon>Bacillales</taxon>
        <taxon>Paenibacillaceae</taxon>
        <taxon>Paenibacillus</taxon>
    </lineage>
</organism>
<dbReference type="InterPro" id="IPR012093">
    <property type="entry name" value="Pirin"/>
</dbReference>
<evidence type="ECO:0000256" key="1">
    <source>
        <dbReference type="ARBA" id="ARBA00008416"/>
    </source>
</evidence>
<dbReference type="InterPro" id="IPR011051">
    <property type="entry name" value="RmlC_Cupin_sf"/>
</dbReference>
<dbReference type="AlphaFoldDB" id="A0A0M1NIT7"/>
<comment type="similarity">
    <text evidence="1 2">Belongs to the pirin family.</text>
</comment>
<dbReference type="Gene3D" id="2.60.120.10">
    <property type="entry name" value="Jelly Rolls"/>
    <property type="match status" value="2"/>
</dbReference>
<evidence type="ECO:0000259" key="3">
    <source>
        <dbReference type="Pfam" id="PF02678"/>
    </source>
</evidence>
<dbReference type="PATRIC" id="fig|1705565.3.peg.179"/>
<dbReference type="PANTHER" id="PTHR43212">
    <property type="entry name" value="QUERCETIN 2,3-DIOXYGENASE"/>
    <property type="match status" value="1"/>
</dbReference>
<dbReference type="InterPro" id="IPR014710">
    <property type="entry name" value="RmlC-like_jellyroll"/>
</dbReference>
<dbReference type="PIRSF" id="PIRSF006232">
    <property type="entry name" value="Pirin"/>
    <property type="match status" value="1"/>
</dbReference>
<dbReference type="InterPro" id="IPR041602">
    <property type="entry name" value="Quercetinase_C"/>
</dbReference>
<dbReference type="Proteomes" id="UP000036932">
    <property type="component" value="Unassembled WGS sequence"/>
</dbReference>
<protein>
    <submittedName>
        <fullName evidence="5">Pimeloyl-CoA dehydrogenase</fullName>
    </submittedName>
</protein>
<gene>
    <name evidence="5" type="ORF">AM231_21270</name>
</gene>
<dbReference type="Pfam" id="PF02678">
    <property type="entry name" value="Pirin"/>
    <property type="match status" value="1"/>
</dbReference>
<reference evidence="6" key="1">
    <citation type="submission" date="2015-08" db="EMBL/GenBank/DDBJ databases">
        <title>Genome sequencing project for genomic taxonomy and phylogenomics of Bacillus-like bacteria.</title>
        <authorList>
            <person name="Liu B."/>
            <person name="Wang J."/>
            <person name="Zhu Y."/>
            <person name="Liu G."/>
            <person name="Chen Q."/>
            <person name="Chen Z."/>
            <person name="Lan J."/>
            <person name="Che J."/>
            <person name="Ge C."/>
            <person name="Shi H."/>
            <person name="Pan Z."/>
            <person name="Liu X."/>
        </authorList>
    </citation>
    <scope>NUCLEOTIDE SEQUENCE [LARGE SCALE GENOMIC DNA]</scope>
    <source>
        <strain evidence="6">FJAT-22460</strain>
    </source>
</reference>
<evidence type="ECO:0000256" key="2">
    <source>
        <dbReference type="RuleBase" id="RU003457"/>
    </source>
</evidence>
<feature type="domain" description="Pirin N-terminal" evidence="3">
    <location>
        <begin position="12"/>
        <end position="118"/>
    </location>
</feature>
<evidence type="ECO:0000259" key="4">
    <source>
        <dbReference type="Pfam" id="PF17954"/>
    </source>
</evidence>
<sequence>MIKIMTAAERHTTHEDGIHSEFSFSFGDYIDPHNEHFGSLLAHNEYTLQPMEGFDRRFHHDLVIVHLVLEGTLTYEDDTGKQADLTPGTIHVLNTGSGVYHAERNASASEAVRYLEMWFLPAEPGLETSHYQEIYTQEERLNRLLPLLGSSRGELSSPQSLDMVMYASVLETGEVLEYSLAEDRRMHVYVTSGHIEISSDDGVFDVKAGDAARIQRRHNLTFKGNSSEGSSEVILIDMP</sequence>
<accession>A0A0M1NIT7</accession>
<dbReference type="InterPro" id="IPR003829">
    <property type="entry name" value="Pirin_N_dom"/>
</dbReference>
<dbReference type="EMBL" id="LIUT01000005">
    <property type="protein sequence ID" value="KOR82096.1"/>
    <property type="molecule type" value="Genomic_DNA"/>
</dbReference>
<name>A0A0M1NIT7_9BACL</name>
<dbReference type="Pfam" id="PF17954">
    <property type="entry name" value="Pirin_C_2"/>
    <property type="match status" value="1"/>
</dbReference>
<dbReference type="RefSeq" id="WP_054404405.1">
    <property type="nucleotide sequence ID" value="NZ_LIUT01000005.1"/>
</dbReference>
<dbReference type="PANTHER" id="PTHR43212:SF3">
    <property type="entry name" value="QUERCETIN 2,3-DIOXYGENASE"/>
    <property type="match status" value="1"/>
</dbReference>
<evidence type="ECO:0000313" key="6">
    <source>
        <dbReference type="Proteomes" id="UP000036932"/>
    </source>
</evidence>
<dbReference type="SUPFAM" id="SSF51182">
    <property type="entry name" value="RmlC-like cupins"/>
    <property type="match status" value="1"/>
</dbReference>